<feature type="domain" description="F-box" evidence="1">
    <location>
        <begin position="168"/>
        <end position="227"/>
    </location>
</feature>
<dbReference type="Pfam" id="PF12937">
    <property type="entry name" value="F-box-like"/>
    <property type="match status" value="1"/>
</dbReference>
<accession>A0A4V2MX69</accession>
<dbReference type="SUPFAM" id="SSF52047">
    <property type="entry name" value="RNI-like"/>
    <property type="match status" value="1"/>
</dbReference>
<dbReference type="AlphaFoldDB" id="A0A4V2MX69"/>
<dbReference type="EMBL" id="RWJN01000053">
    <property type="protein sequence ID" value="TCD68967.1"/>
    <property type="molecule type" value="Genomic_DNA"/>
</dbReference>
<gene>
    <name evidence="2" type="ORF">EIP91_009357</name>
</gene>
<dbReference type="InterPro" id="IPR001810">
    <property type="entry name" value="F-box_dom"/>
</dbReference>
<dbReference type="Gene3D" id="3.80.10.10">
    <property type="entry name" value="Ribonuclease Inhibitor"/>
    <property type="match status" value="1"/>
</dbReference>
<comment type="caution">
    <text evidence="2">The sequence shown here is derived from an EMBL/GenBank/DDBJ whole genome shotgun (WGS) entry which is preliminary data.</text>
</comment>
<dbReference type="Gene3D" id="1.20.1280.50">
    <property type="match status" value="1"/>
</dbReference>
<dbReference type="OrthoDB" id="3181669at2759"/>
<evidence type="ECO:0000313" key="2">
    <source>
        <dbReference type="EMBL" id="TCD68967.1"/>
    </source>
</evidence>
<dbReference type="InterPro" id="IPR032675">
    <property type="entry name" value="LRR_dom_sf"/>
</dbReference>
<sequence length="689" mass="77679">MKKLLDVLEGLNLVHILTVSAIFDTTPYLPDATLARILTHQRRDGTFLLSTLKILGIRRILFRDVICEYFDSPGPDDDECTEVEDASFIDGLHEALEVRHRAGHPIKLLSLDESSHKLLEQDLIRPSSAPASEGLVDYNFKSLDARIAQHYQVFISLKIKRNSLAPINRFPPEILAEVFRYCKDPLDSNIRLSKRPLSFRWIGITHVCHYWREVALDTSDLWSTIDLNNMADELREEFLARSKSAHLSIRANKTDTERGADVVLAALPLFGRARSIDLELTHVLHRALSASPDLPPSFPHLKRLVLLDRSIDPNPDDPVPDFLGQCPAPSLEVLSVSGISVPWRSIPTTLTELTVDETSNMPSASEFAGILGRLRHLQHLSLTDALASITPLPKAPKITSRVVLRQLQTLSITDRAEEGLDFLRRIVFSPSVGLNLEFARPREQQEQWSSFSRFDRLSSKIPIVPGVDRLLLTGTRIAFYRSDHPILPEARHDWSLSLSRGPYFNLTFDIWSAYSDYNLIPSVLGGLTSSGSSPFFGITHVVISQMIVPSPSYYLTGLFERLPDLETLEFKFYEAAMKYGVGNILKDALLVETSKVKRIVLRNVCFLERDHRKGRKPPDDAEVCCELVQLILRLISEEGAQGIEEVVVDKCPEARDIDIVELRKYVPRVTYTPHSYGSKYSDHSDHSDG</sequence>
<name>A0A4V2MX69_9APHY</name>
<evidence type="ECO:0000259" key="1">
    <source>
        <dbReference type="Pfam" id="PF12937"/>
    </source>
</evidence>
<proteinExistence type="predicted"/>
<protein>
    <recommendedName>
        <fullName evidence="1">F-box domain-containing protein</fullName>
    </recommendedName>
</protein>
<reference evidence="2 3" key="1">
    <citation type="submission" date="2018-11" db="EMBL/GenBank/DDBJ databases">
        <title>Genome assembly of Steccherinum ochraceum LE-BIN_3174, the white-rot fungus of the Steccherinaceae family (The Residual Polyporoid clade, Polyporales, Basidiomycota).</title>
        <authorList>
            <person name="Fedorova T.V."/>
            <person name="Glazunova O.A."/>
            <person name="Landesman E.O."/>
            <person name="Moiseenko K.V."/>
            <person name="Psurtseva N.V."/>
            <person name="Savinova O.S."/>
            <person name="Shakhova N.V."/>
            <person name="Tyazhelova T.V."/>
            <person name="Vasina D.V."/>
        </authorList>
    </citation>
    <scope>NUCLEOTIDE SEQUENCE [LARGE SCALE GENOMIC DNA]</scope>
    <source>
        <strain evidence="2 3">LE-BIN_3174</strain>
    </source>
</reference>
<organism evidence="2 3">
    <name type="scientific">Steccherinum ochraceum</name>
    <dbReference type="NCBI Taxonomy" id="92696"/>
    <lineage>
        <taxon>Eukaryota</taxon>
        <taxon>Fungi</taxon>
        <taxon>Dikarya</taxon>
        <taxon>Basidiomycota</taxon>
        <taxon>Agaricomycotina</taxon>
        <taxon>Agaricomycetes</taxon>
        <taxon>Polyporales</taxon>
        <taxon>Steccherinaceae</taxon>
        <taxon>Steccherinum</taxon>
    </lineage>
</organism>
<evidence type="ECO:0000313" key="3">
    <source>
        <dbReference type="Proteomes" id="UP000292702"/>
    </source>
</evidence>
<keyword evidence="3" id="KW-1185">Reference proteome</keyword>
<dbReference type="Proteomes" id="UP000292702">
    <property type="component" value="Unassembled WGS sequence"/>
</dbReference>